<evidence type="ECO:0000313" key="1">
    <source>
        <dbReference type="EMBL" id="MED6170519.1"/>
    </source>
</evidence>
<dbReference type="Proteomes" id="UP001341840">
    <property type="component" value="Unassembled WGS sequence"/>
</dbReference>
<reference evidence="1 2" key="1">
    <citation type="journal article" date="2023" name="Plants (Basel)">
        <title>Bridging the Gap: Combining Genomics and Transcriptomics Approaches to Understand Stylosanthes scabra, an Orphan Legume from the Brazilian Caatinga.</title>
        <authorList>
            <person name="Ferreira-Neto J.R.C."/>
            <person name="da Silva M.D."/>
            <person name="Binneck E."/>
            <person name="de Melo N.F."/>
            <person name="da Silva R.H."/>
            <person name="de Melo A.L.T.M."/>
            <person name="Pandolfi V."/>
            <person name="Bustamante F.O."/>
            <person name="Brasileiro-Vidal A.C."/>
            <person name="Benko-Iseppon A.M."/>
        </authorList>
    </citation>
    <scope>NUCLEOTIDE SEQUENCE [LARGE SCALE GENOMIC DNA]</scope>
    <source>
        <tissue evidence="1">Leaves</tissue>
    </source>
</reference>
<dbReference type="EMBL" id="JASCZI010151172">
    <property type="protein sequence ID" value="MED6170519.1"/>
    <property type="molecule type" value="Genomic_DNA"/>
</dbReference>
<organism evidence="1 2">
    <name type="scientific">Stylosanthes scabra</name>
    <dbReference type="NCBI Taxonomy" id="79078"/>
    <lineage>
        <taxon>Eukaryota</taxon>
        <taxon>Viridiplantae</taxon>
        <taxon>Streptophyta</taxon>
        <taxon>Embryophyta</taxon>
        <taxon>Tracheophyta</taxon>
        <taxon>Spermatophyta</taxon>
        <taxon>Magnoliopsida</taxon>
        <taxon>eudicotyledons</taxon>
        <taxon>Gunneridae</taxon>
        <taxon>Pentapetalae</taxon>
        <taxon>rosids</taxon>
        <taxon>fabids</taxon>
        <taxon>Fabales</taxon>
        <taxon>Fabaceae</taxon>
        <taxon>Papilionoideae</taxon>
        <taxon>50 kb inversion clade</taxon>
        <taxon>dalbergioids sensu lato</taxon>
        <taxon>Dalbergieae</taxon>
        <taxon>Pterocarpus clade</taxon>
        <taxon>Stylosanthes</taxon>
    </lineage>
</organism>
<name>A0ABU6VBS1_9FABA</name>
<proteinExistence type="predicted"/>
<keyword evidence="2" id="KW-1185">Reference proteome</keyword>
<comment type="caution">
    <text evidence="1">The sequence shown here is derived from an EMBL/GenBank/DDBJ whole genome shotgun (WGS) entry which is preliminary data.</text>
</comment>
<protein>
    <submittedName>
        <fullName evidence="1">Uncharacterized protein</fullName>
    </submittedName>
</protein>
<gene>
    <name evidence="1" type="ORF">PIB30_031755</name>
</gene>
<evidence type="ECO:0000313" key="2">
    <source>
        <dbReference type="Proteomes" id="UP001341840"/>
    </source>
</evidence>
<sequence>MPDERGKPRWELFEEIFGVMPPPEAADPCTVTFSWLTTMFGVLPENASEVQVPRHTQAYIMLLLSTQLFEDKTAARVPEPLPSIQQERGRHRRVIAAPTELDILEISCPQTIWF</sequence>
<accession>A0ABU6VBS1</accession>